<keyword evidence="1" id="KW-0812">Transmembrane</keyword>
<dbReference type="InterPro" id="IPR021280">
    <property type="entry name" value="TMEM260-like"/>
</dbReference>
<protein>
    <submittedName>
        <fullName evidence="2">DUF2723 domain-containing protein</fullName>
    </submittedName>
</protein>
<dbReference type="InterPro" id="IPR052724">
    <property type="entry name" value="GT117_domain-containing"/>
</dbReference>
<feature type="transmembrane region" description="Helical" evidence="1">
    <location>
        <begin position="111"/>
        <end position="131"/>
    </location>
</feature>
<gene>
    <name evidence="2" type="ORF">DCW38_02620</name>
</gene>
<reference evidence="2 3" key="1">
    <citation type="journal article" date="2018" name="Nat. Biotechnol.">
        <title>A standardized bacterial taxonomy based on genome phylogeny substantially revises the tree of life.</title>
        <authorList>
            <person name="Parks D.H."/>
            <person name="Chuvochina M."/>
            <person name="Waite D.W."/>
            <person name="Rinke C."/>
            <person name="Skarshewski A."/>
            <person name="Chaumeil P.A."/>
            <person name="Hugenholtz P."/>
        </authorList>
    </citation>
    <scope>NUCLEOTIDE SEQUENCE [LARGE SCALE GENOMIC DNA]</scope>
    <source>
        <strain evidence="2">UBA9956</strain>
    </source>
</reference>
<dbReference type="PANTHER" id="PTHR16214">
    <property type="entry name" value="TRANSMEMBRANE PROTEIN 260"/>
    <property type="match status" value="1"/>
</dbReference>
<keyword evidence="1" id="KW-0472">Membrane</keyword>
<dbReference type="Proteomes" id="UP000264062">
    <property type="component" value="Unassembled WGS sequence"/>
</dbReference>
<dbReference type="EMBL" id="DMZY01000080">
    <property type="protein sequence ID" value="HAV92057.1"/>
    <property type="molecule type" value="Genomic_DNA"/>
</dbReference>
<accession>A0A350H941</accession>
<dbReference type="Pfam" id="PF11028">
    <property type="entry name" value="TMEM260-like"/>
    <property type="match status" value="1"/>
</dbReference>
<feature type="transmembrane region" description="Helical" evidence="1">
    <location>
        <begin position="51"/>
        <end position="68"/>
    </location>
</feature>
<feature type="transmembrane region" description="Helical" evidence="1">
    <location>
        <begin position="7"/>
        <end position="31"/>
    </location>
</feature>
<name>A0A350H941_UNCW3</name>
<dbReference type="AlphaFoldDB" id="A0A350H941"/>
<sequence length="143" mass="16168">MKKLELVLSIILFTLVLGVFLYTITPTLPFWDCGEFISCSYSLGVPHPPGTPLMILLGNMFVKIFFFIKEVALRVNLFSAFTSALSAVMLFLISMKVFRRVNPSPDRQEEIVNYATAFLTSFLASFLYSFWQSAVEAEVYNPA</sequence>
<organism evidence="2 3">
    <name type="scientific">candidate division WOR-3 bacterium</name>
    <dbReference type="NCBI Taxonomy" id="2052148"/>
    <lineage>
        <taxon>Bacteria</taxon>
        <taxon>Bacteria division WOR-3</taxon>
    </lineage>
</organism>
<proteinExistence type="predicted"/>
<feature type="transmembrane region" description="Helical" evidence="1">
    <location>
        <begin position="75"/>
        <end position="99"/>
    </location>
</feature>
<keyword evidence="1" id="KW-1133">Transmembrane helix</keyword>
<feature type="non-terminal residue" evidence="2">
    <location>
        <position position="143"/>
    </location>
</feature>
<dbReference type="PANTHER" id="PTHR16214:SF3">
    <property type="entry name" value="TRANSMEMBRANE PROTEIN 260"/>
    <property type="match status" value="1"/>
</dbReference>
<evidence type="ECO:0000313" key="2">
    <source>
        <dbReference type="EMBL" id="HAV92057.1"/>
    </source>
</evidence>
<comment type="caution">
    <text evidence="2">The sequence shown here is derived from an EMBL/GenBank/DDBJ whole genome shotgun (WGS) entry which is preliminary data.</text>
</comment>
<evidence type="ECO:0000256" key="1">
    <source>
        <dbReference type="SAM" id="Phobius"/>
    </source>
</evidence>
<evidence type="ECO:0000313" key="3">
    <source>
        <dbReference type="Proteomes" id="UP000264062"/>
    </source>
</evidence>